<reference evidence="1" key="1">
    <citation type="submission" date="2024-11" db="EMBL/GenBank/DDBJ databases">
        <title>Description of Massilia orientalis sp. nov., isolated from rhizosphere soil of Ageratina adenophora.</title>
        <authorList>
            <person name="Wang Y."/>
        </authorList>
    </citation>
    <scope>NUCLEOTIDE SEQUENCE</scope>
    <source>
        <strain evidence="1">YIM B02787</strain>
    </source>
</reference>
<dbReference type="EMBL" id="JASNRB020000050">
    <property type="protein sequence ID" value="MFJ1472486.1"/>
    <property type="molecule type" value="Genomic_DNA"/>
</dbReference>
<sequence>MTKAIVNSVSVASPDTADGRVALPRTLGTLRLAVFVIAAVAPLAAVIGVLPVALVFGSGTALPLAFVVVTAVMALFAVGFSAISREVIVGGAFYAYIARGLGSVTGLGAACVAVVSYTMFVPGGLSYLGFVMQTSVGELLGYHFHWITYSLGAWALVGILGLRKIDFSARAVFSVIVLEFVLLLVFDTSIVGQMGSAALPMQSLNLSGMSQGAPGVAILLAFTCYFGIESAALYSEEAKSPEKTVARATYLAIFVIGIFYFFTSWITVGAVGPNNIKGIAEADIGLIYFKLSDKFMNATFTHVIQAAIVTSMFATVLSLHNVAARYLFVLGRQGCLPSALGRAHPKHGSPSAASLAVSLISLIVVCGAAYLGLHPMLGLGLIALGFAAVGVMFLQALTALAVVSYFRGRSDRKIWQHIVAPILSFIGLIGALVIAVYNFEYLSGSQNPLVNRIPIGIPIAMVCGVCFALWLRRYRPAKFAAVLKD</sequence>
<evidence type="ECO:0000313" key="2">
    <source>
        <dbReference type="Proteomes" id="UP001168096"/>
    </source>
</evidence>
<protein>
    <submittedName>
        <fullName evidence="1">APC family permease</fullName>
    </submittedName>
</protein>
<dbReference type="Proteomes" id="UP001168096">
    <property type="component" value="Unassembled WGS sequence"/>
</dbReference>
<organism evidence="1 2">
    <name type="scientific">Massilia orientalis</name>
    <dbReference type="NCBI Taxonomy" id="3050128"/>
    <lineage>
        <taxon>Bacteria</taxon>
        <taxon>Pseudomonadati</taxon>
        <taxon>Pseudomonadota</taxon>
        <taxon>Betaproteobacteria</taxon>
        <taxon>Burkholderiales</taxon>
        <taxon>Oxalobacteraceae</taxon>
        <taxon>Telluria group</taxon>
        <taxon>Massilia</taxon>
    </lineage>
</organism>
<evidence type="ECO:0000313" key="1">
    <source>
        <dbReference type="EMBL" id="MFJ1472486.1"/>
    </source>
</evidence>
<comment type="caution">
    <text evidence="1">The sequence shown here is derived from an EMBL/GenBank/DDBJ whole genome shotgun (WGS) entry which is preliminary data.</text>
</comment>
<keyword evidence="2" id="KW-1185">Reference proteome</keyword>
<name>A0ACC7MRQ2_9BURK</name>
<proteinExistence type="predicted"/>
<accession>A0ACC7MRQ2</accession>
<gene>
    <name evidence="1" type="ORF">QPK29_032655</name>
</gene>